<feature type="domain" description="ABC transporter" evidence="8">
    <location>
        <begin position="340"/>
        <end position="572"/>
    </location>
</feature>
<evidence type="ECO:0000256" key="6">
    <source>
        <dbReference type="ARBA" id="ARBA00023136"/>
    </source>
</evidence>
<dbReference type="InterPro" id="IPR039421">
    <property type="entry name" value="Type_1_exporter"/>
</dbReference>
<feature type="transmembrane region" description="Helical" evidence="7">
    <location>
        <begin position="65"/>
        <end position="91"/>
    </location>
</feature>
<dbReference type="EMBL" id="CP012542">
    <property type="protein sequence ID" value="QCD45105.1"/>
    <property type="molecule type" value="Genomic_DNA"/>
</dbReference>
<dbReference type="SMART" id="SM00382">
    <property type="entry name" value="AAA"/>
    <property type="match status" value="1"/>
</dbReference>
<dbReference type="PANTHER" id="PTHR43394:SF1">
    <property type="entry name" value="ATP-BINDING CASSETTE SUB-FAMILY B MEMBER 10, MITOCHONDRIAL"/>
    <property type="match status" value="1"/>
</dbReference>
<dbReference type="GO" id="GO:0016887">
    <property type="term" value="F:ATP hydrolysis activity"/>
    <property type="evidence" value="ECO:0007669"/>
    <property type="project" value="InterPro"/>
</dbReference>
<evidence type="ECO:0000256" key="4">
    <source>
        <dbReference type="ARBA" id="ARBA00022840"/>
    </source>
</evidence>
<protein>
    <submittedName>
        <fullName evidence="10">Lipid A export ATP-binding/permease protein</fullName>
    </submittedName>
</protein>
<dbReference type="Gene3D" id="3.40.50.300">
    <property type="entry name" value="P-loop containing nucleotide triphosphate hydrolases"/>
    <property type="match status" value="1"/>
</dbReference>
<accession>A0A6G5QHD4</accession>
<evidence type="ECO:0000256" key="2">
    <source>
        <dbReference type="ARBA" id="ARBA00022692"/>
    </source>
</evidence>
<name>A0A6G5QHD4_9BACT</name>
<keyword evidence="2 7" id="KW-0812">Transmembrane</keyword>
<comment type="subcellular location">
    <subcellularLocation>
        <location evidence="1">Cell membrane</location>
        <topology evidence="1">Multi-pass membrane protein</topology>
    </subcellularLocation>
</comment>
<keyword evidence="11" id="KW-1185">Reference proteome</keyword>
<dbReference type="SUPFAM" id="SSF90123">
    <property type="entry name" value="ABC transporter transmembrane region"/>
    <property type="match status" value="1"/>
</dbReference>
<dbReference type="Proteomes" id="UP000503264">
    <property type="component" value="Chromosome"/>
</dbReference>
<dbReference type="InterPro" id="IPR003439">
    <property type="entry name" value="ABC_transporter-like_ATP-bd"/>
</dbReference>
<dbReference type="PANTHER" id="PTHR43394">
    <property type="entry name" value="ATP-DEPENDENT PERMEASE MDL1, MITOCHONDRIAL"/>
    <property type="match status" value="1"/>
</dbReference>
<sequence>MSKNLKVSGVLRRFIPYFKDYIPYFILAFIGMAFASGGTAASAWLVEPVLNKIFVEKNETLLYMLPYAIILIYFLKGAGTYMQAYFTAFIGQDTVRRFREKLLKNLLSLDMKFFNEYRVGELVSRSINDIERIRSIVSGIIPELLRESVSAIGLLCVVIYQSSHLAFFALIIMPLAFYPISKMAKKMKKISRSSQEKNSDLNSTLNEIFTNIEIIKANNAQDYEHSRFVNENNKFFKINLKSVKIEQLVSPLMETIGAIGVAAVIIIGGKEVINGELSIGSFFSFLTALFMLYTPIKRIVSLYNKMQDAIAASERTFELMDKVSQIPSGEYKISGIIESIKFENIKLSYNEKMVLNGINLEAKKSELIALVGSSGGGKTSLMNLLMRFYEANDGKILLNDKEIKDIDIHSLRENIGLVTQRVYIFNDTIAKNVAYGREFDENAVINALKMANAYEFVKNLPNGIDEILNEFGTNLSGGQRQRIAIARALYSNPQILIFDEATSALDNESEKEITNAINKLRSQKIIFVIAHRLSTVQNADKIAVIASGKVLGFGSDSELEESCELYAKLKGKELI</sequence>
<dbReference type="PROSITE" id="PS00211">
    <property type="entry name" value="ABC_TRANSPORTER_1"/>
    <property type="match status" value="1"/>
</dbReference>
<dbReference type="FunFam" id="3.40.50.300:FF:000218">
    <property type="entry name" value="Multidrug ABC transporter ATP-binding protein"/>
    <property type="match status" value="1"/>
</dbReference>
<dbReference type="PROSITE" id="PS50929">
    <property type="entry name" value="ABC_TM1F"/>
    <property type="match status" value="1"/>
</dbReference>
<dbReference type="InterPro" id="IPR011527">
    <property type="entry name" value="ABC1_TM_dom"/>
</dbReference>
<reference evidence="10 11" key="1">
    <citation type="submission" date="2016-07" db="EMBL/GenBank/DDBJ databases">
        <title>Comparative genomics of the Campylobacter concisus group.</title>
        <authorList>
            <person name="Miller W.G."/>
            <person name="Yee E."/>
            <person name="Chapman M.H."/>
            <person name="Huynh S."/>
            <person name="Bono J.L."/>
            <person name="On S.L.W."/>
            <person name="StLeger J."/>
            <person name="Foster G."/>
            <person name="Parker C.T."/>
        </authorList>
    </citation>
    <scope>NUCLEOTIDE SEQUENCE [LARGE SCALE GENOMIC DNA]</scope>
    <source>
        <strain evidence="10 11">CCUG 21559</strain>
    </source>
</reference>
<dbReference type="Pfam" id="PF00005">
    <property type="entry name" value="ABC_tran"/>
    <property type="match status" value="1"/>
</dbReference>
<dbReference type="SUPFAM" id="SSF52540">
    <property type="entry name" value="P-loop containing nucleoside triphosphate hydrolases"/>
    <property type="match status" value="1"/>
</dbReference>
<feature type="transmembrane region" description="Helical" evidence="7">
    <location>
        <begin position="248"/>
        <end position="267"/>
    </location>
</feature>
<evidence type="ECO:0000256" key="5">
    <source>
        <dbReference type="ARBA" id="ARBA00022989"/>
    </source>
</evidence>
<feature type="transmembrane region" description="Helical" evidence="7">
    <location>
        <begin position="166"/>
        <end position="184"/>
    </location>
</feature>
<dbReference type="InterPro" id="IPR003593">
    <property type="entry name" value="AAA+_ATPase"/>
</dbReference>
<feature type="transmembrane region" description="Helical" evidence="7">
    <location>
        <begin position="279"/>
        <end position="296"/>
    </location>
</feature>
<evidence type="ECO:0000313" key="10">
    <source>
        <dbReference type="EMBL" id="QCD45105.1"/>
    </source>
</evidence>
<keyword evidence="5 7" id="KW-1133">Transmembrane helix</keyword>
<dbReference type="PROSITE" id="PS50893">
    <property type="entry name" value="ABC_TRANSPORTER_2"/>
    <property type="match status" value="1"/>
</dbReference>
<dbReference type="CDD" id="cd18552">
    <property type="entry name" value="ABC_6TM_MsbA_like"/>
    <property type="match status" value="1"/>
</dbReference>
<feature type="transmembrane region" description="Helical" evidence="7">
    <location>
        <begin position="21"/>
        <end position="45"/>
    </location>
</feature>
<dbReference type="Gene3D" id="1.20.1560.10">
    <property type="entry name" value="ABC transporter type 1, transmembrane domain"/>
    <property type="match status" value="1"/>
</dbReference>
<dbReference type="AlphaFoldDB" id="A0A6G5QHD4"/>
<evidence type="ECO:0000256" key="1">
    <source>
        <dbReference type="ARBA" id="ARBA00004651"/>
    </source>
</evidence>
<dbReference type="InterPro" id="IPR027417">
    <property type="entry name" value="P-loop_NTPase"/>
</dbReference>
<evidence type="ECO:0000259" key="9">
    <source>
        <dbReference type="PROSITE" id="PS50929"/>
    </source>
</evidence>
<dbReference type="InterPro" id="IPR036640">
    <property type="entry name" value="ABC1_TM_sf"/>
</dbReference>
<organism evidence="10 11">
    <name type="scientific">Campylobacter mucosalis CCUG 21559</name>
    <dbReference type="NCBI Taxonomy" id="1032067"/>
    <lineage>
        <taxon>Bacteria</taxon>
        <taxon>Pseudomonadati</taxon>
        <taxon>Campylobacterota</taxon>
        <taxon>Epsilonproteobacteria</taxon>
        <taxon>Campylobacterales</taxon>
        <taxon>Campylobacteraceae</taxon>
        <taxon>Campylobacter</taxon>
    </lineage>
</organism>
<dbReference type="InterPro" id="IPR017871">
    <property type="entry name" value="ABC_transporter-like_CS"/>
</dbReference>
<dbReference type="GO" id="GO:0005886">
    <property type="term" value="C:plasma membrane"/>
    <property type="evidence" value="ECO:0007669"/>
    <property type="project" value="UniProtKB-SubCell"/>
</dbReference>
<dbReference type="RefSeq" id="WP_171993953.1">
    <property type="nucleotide sequence ID" value="NZ_CP012542.1"/>
</dbReference>
<evidence type="ECO:0000313" key="11">
    <source>
        <dbReference type="Proteomes" id="UP000503264"/>
    </source>
</evidence>
<keyword evidence="4 10" id="KW-0067">ATP-binding</keyword>
<feature type="domain" description="ABC transmembrane type-1" evidence="9">
    <location>
        <begin position="26"/>
        <end position="308"/>
    </location>
</feature>
<proteinExistence type="predicted"/>
<keyword evidence="3" id="KW-0547">Nucleotide-binding</keyword>
<gene>
    <name evidence="10" type="primary">msbA</name>
    <name evidence="10" type="ORF">CMUC_1341</name>
</gene>
<keyword evidence="6 7" id="KW-0472">Membrane</keyword>
<evidence type="ECO:0000256" key="7">
    <source>
        <dbReference type="SAM" id="Phobius"/>
    </source>
</evidence>
<dbReference type="GO" id="GO:0015421">
    <property type="term" value="F:ABC-type oligopeptide transporter activity"/>
    <property type="evidence" value="ECO:0007669"/>
    <property type="project" value="TreeGrafter"/>
</dbReference>
<dbReference type="GO" id="GO:0005524">
    <property type="term" value="F:ATP binding"/>
    <property type="evidence" value="ECO:0007669"/>
    <property type="project" value="UniProtKB-KW"/>
</dbReference>
<evidence type="ECO:0000256" key="3">
    <source>
        <dbReference type="ARBA" id="ARBA00022741"/>
    </source>
</evidence>
<dbReference type="Pfam" id="PF00664">
    <property type="entry name" value="ABC_membrane"/>
    <property type="match status" value="1"/>
</dbReference>
<evidence type="ECO:0000259" key="8">
    <source>
        <dbReference type="PROSITE" id="PS50893"/>
    </source>
</evidence>